<keyword evidence="3" id="KW-1185">Reference proteome</keyword>
<dbReference type="InterPro" id="IPR011033">
    <property type="entry name" value="PRC_barrel-like_sf"/>
</dbReference>
<gene>
    <name evidence="2" type="ORF">Ctaglu_38460</name>
</gene>
<name>A0A401URP8_9CLOT</name>
<evidence type="ECO:0000259" key="1">
    <source>
        <dbReference type="Pfam" id="PF05239"/>
    </source>
</evidence>
<proteinExistence type="predicted"/>
<sequence>MLLVEEDDNKKCYFKYNTEPFYEKIKYERDVIMLNKAKTLKNYKLSCIDGEIGKVKEFYFDDHFWAIRYLIVNTGNWLTGRQVIISPYALAGVNKEEQSITINLTKNQIENSPSLYNDEPISRQYEEDYYKYYEWPTYWGASTMWGTNGLYPSIESSQDQEKLMGSPQVNEQWENRLHMASDVIGYDIQATDGTIGHVDDFIIDDKTLAIRYLIIDTKNWLPGKKVLISPKWIERVSWDESKVFITLLRDDIKQSPEYTDEVLLTRDYEDGLYQHYNQQGYWIDEDNFNEHLR</sequence>
<dbReference type="Gene3D" id="3.90.50.10">
    <property type="entry name" value="Photosynthetic Reaction Center, subunit H, domain 2"/>
    <property type="match status" value="2"/>
</dbReference>
<dbReference type="InterPro" id="IPR014747">
    <property type="entry name" value="Bac_photo_RC_H_C"/>
</dbReference>
<reference evidence="2 3" key="1">
    <citation type="submission" date="2018-11" db="EMBL/GenBank/DDBJ databases">
        <title>Genome sequencing and assembly of Clostridium tagluense strain A121.</title>
        <authorList>
            <person name="Murakami T."/>
            <person name="Segawa T."/>
            <person name="Shcherbakova V.A."/>
            <person name="Mori H."/>
            <person name="Yoshimura Y."/>
        </authorList>
    </citation>
    <scope>NUCLEOTIDE SEQUENCE [LARGE SCALE GENOMIC DNA]</scope>
    <source>
        <strain evidence="2 3">A121</strain>
    </source>
</reference>
<dbReference type="SUPFAM" id="SSF50346">
    <property type="entry name" value="PRC-barrel domain"/>
    <property type="match status" value="2"/>
</dbReference>
<accession>A0A401URP8</accession>
<protein>
    <recommendedName>
        <fullName evidence="1">PRC-barrel domain-containing protein</fullName>
    </recommendedName>
</protein>
<organism evidence="2 3">
    <name type="scientific">Clostridium tagluense</name>
    <dbReference type="NCBI Taxonomy" id="360422"/>
    <lineage>
        <taxon>Bacteria</taxon>
        <taxon>Bacillati</taxon>
        <taxon>Bacillota</taxon>
        <taxon>Clostridia</taxon>
        <taxon>Eubacteriales</taxon>
        <taxon>Clostridiaceae</taxon>
        <taxon>Clostridium</taxon>
    </lineage>
</organism>
<dbReference type="GO" id="GO:0030077">
    <property type="term" value="C:plasma membrane light-harvesting complex"/>
    <property type="evidence" value="ECO:0007669"/>
    <property type="project" value="InterPro"/>
</dbReference>
<feature type="domain" description="PRC-barrel" evidence="1">
    <location>
        <begin position="180"/>
        <end position="248"/>
    </location>
</feature>
<dbReference type="Proteomes" id="UP000287872">
    <property type="component" value="Unassembled WGS sequence"/>
</dbReference>
<dbReference type="AlphaFoldDB" id="A0A401URP8"/>
<evidence type="ECO:0000313" key="3">
    <source>
        <dbReference type="Proteomes" id="UP000287872"/>
    </source>
</evidence>
<comment type="caution">
    <text evidence="2">The sequence shown here is derived from an EMBL/GenBank/DDBJ whole genome shotgun (WGS) entry which is preliminary data.</text>
</comment>
<dbReference type="GO" id="GO:0019684">
    <property type="term" value="P:photosynthesis, light reaction"/>
    <property type="evidence" value="ECO:0007669"/>
    <property type="project" value="InterPro"/>
</dbReference>
<dbReference type="EMBL" id="BHYK01000029">
    <property type="protein sequence ID" value="GCD12223.1"/>
    <property type="molecule type" value="Genomic_DNA"/>
</dbReference>
<evidence type="ECO:0000313" key="2">
    <source>
        <dbReference type="EMBL" id="GCD12223.1"/>
    </source>
</evidence>
<dbReference type="Pfam" id="PF05239">
    <property type="entry name" value="PRC"/>
    <property type="match status" value="1"/>
</dbReference>
<dbReference type="InterPro" id="IPR027275">
    <property type="entry name" value="PRC-brl_dom"/>
</dbReference>